<evidence type="ECO:0000256" key="1">
    <source>
        <dbReference type="ARBA" id="ARBA00004613"/>
    </source>
</evidence>
<dbReference type="Pfam" id="PF16810">
    <property type="entry name" value="RXLR"/>
    <property type="match status" value="1"/>
</dbReference>
<keyword evidence="4 5" id="KW-0732">Signal</keyword>
<feature type="chain" id="PRO_5044976029" description="RxLR effector protein" evidence="5">
    <location>
        <begin position="23"/>
        <end position="238"/>
    </location>
</feature>
<accession>A0A9W6WTR5</accession>
<gene>
    <name evidence="6" type="ORF">Plil01_001125500</name>
</gene>
<evidence type="ECO:0000256" key="5">
    <source>
        <dbReference type="RuleBase" id="RU367124"/>
    </source>
</evidence>
<comment type="caution">
    <text evidence="6">The sequence shown here is derived from an EMBL/GenBank/DDBJ whole genome shotgun (WGS) entry which is preliminary data.</text>
</comment>
<keyword evidence="3 5" id="KW-0964">Secreted</keyword>
<evidence type="ECO:0000256" key="3">
    <source>
        <dbReference type="ARBA" id="ARBA00022525"/>
    </source>
</evidence>
<evidence type="ECO:0000256" key="4">
    <source>
        <dbReference type="ARBA" id="ARBA00022729"/>
    </source>
</evidence>
<name>A0A9W6WTR5_9STRA</name>
<evidence type="ECO:0000313" key="6">
    <source>
        <dbReference type="EMBL" id="GMF26967.1"/>
    </source>
</evidence>
<reference evidence="6" key="1">
    <citation type="submission" date="2023-04" db="EMBL/GenBank/DDBJ databases">
        <title>Phytophthora lilii NBRC 32176.</title>
        <authorList>
            <person name="Ichikawa N."/>
            <person name="Sato H."/>
            <person name="Tonouchi N."/>
        </authorList>
    </citation>
    <scope>NUCLEOTIDE SEQUENCE</scope>
    <source>
        <strain evidence="6">NBRC 32176</strain>
    </source>
</reference>
<evidence type="ECO:0000313" key="7">
    <source>
        <dbReference type="Proteomes" id="UP001165083"/>
    </source>
</evidence>
<dbReference type="EMBL" id="BSXW01000636">
    <property type="protein sequence ID" value="GMF26967.1"/>
    <property type="molecule type" value="Genomic_DNA"/>
</dbReference>
<dbReference type="OrthoDB" id="126873at2759"/>
<dbReference type="Proteomes" id="UP001165083">
    <property type="component" value="Unassembled WGS sequence"/>
</dbReference>
<feature type="signal peptide" evidence="5">
    <location>
        <begin position="1"/>
        <end position="22"/>
    </location>
</feature>
<comment type="similarity">
    <text evidence="2 5">Belongs to the RxLR effector family.</text>
</comment>
<comment type="domain">
    <text evidence="5">The RxLR-dEER motif acts to carry the protein into the host cell cytoplasm through binding to cell surface phosphatidylinositol-3-phosphate.</text>
</comment>
<comment type="subcellular location">
    <subcellularLocation>
        <location evidence="1 5">Secreted</location>
    </subcellularLocation>
</comment>
<comment type="function">
    <text evidence="5">Effector that suppresses plant defense responses during pathogen infection.</text>
</comment>
<evidence type="ECO:0000256" key="2">
    <source>
        <dbReference type="ARBA" id="ARBA00010400"/>
    </source>
</evidence>
<organism evidence="6 7">
    <name type="scientific">Phytophthora lilii</name>
    <dbReference type="NCBI Taxonomy" id="2077276"/>
    <lineage>
        <taxon>Eukaryota</taxon>
        <taxon>Sar</taxon>
        <taxon>Stramenopiles</taxon>
        <taxon>Oomycota</taxon>
        <taxon>Peronosporomycetes</taxon>
        <taxon>Peronosporales</taxon>
        <taxon>Peronosporaceae</taxon>
        <taxon>Phytophthora</taxon>
    </lineage>
</organism>
<dbReference type="InterPro" id="IPR031825">
    <property type="entry name" value="RXLR"/>
</dbReference>
<protein>
    <recommendedName>
        <fullName evidence="5">RxLR effector protein</fullName>
    </recommendedName>
</protein>
<dbReference type="AlphaFoldDB" id="A0A9W6WTR5"/>
<keyword evidence="7" id="KW-1185">Reference proteome</keyword>
<sequence>MRFYHLVLLVTAILLATGGSTAEPKGLKLTLTDNTSHQVNTVTPTKRFLRAYSPDKEDEDTEERGISVKLPGLEKISNVFKSSKTKQLEGLIKADDSIGNAFKALQLSKMPIDKNGFIETEMVNKFFSSTNFKVWSKHVARLNKKNPEAAMLQHLTNVFGEKEAAIMIMLSQLRRNTRGIGKKLEAAQFNKWFTKRKFPPQIVEDVFKVKFNDIHKEPRVKAVFIDYSKYFTNRVETY</sequence>
<proteinExistence type="inferred from homology"/>